<evidence type="ECO:0000313" key="2">
    <source>
        <dbReference type="Proteomes" id="UP000238523"/>
    </source>
</evidence>
<protein>
    <submittedName>
        <fullName evidence="1">Uncharacterized protein</fullName>
    </submittedName>
</protein>
<accession>A0A2K9ZIU3</accession>
<geneLocation type="plasmid" evidence="2">
    <name>prln5</name>
</geneLocation>
<keyword evidence="1" id="KW-0614">Plasmid</keyword>
<reference evidence="1 2" key="1">
    <citation type="submission" date="2017-11" db="EMBL/GenBank/DDBJ databases">
        <title>Complete genome of Rhizobium leguminosarum Norway, an ineffective micro-symbiont.</title>
        <authorList>
            <person name="Hoffrichter A."/>
            <person name="Liang J."/>
            <person name="Brachmann A."/>
            <person name="Marin M."/>
        </authorList>
    </citation>
    <scope>NUCLEOTIDE SEQUENCE [LARGE SCALE GENOMIC DNA]</scope>
    <source>
        <strain evidence="1 2">Norway</strain>
        <plasmid evidence="2">Plasmid prln5</plasmid>
    </source>
</reference>
<organism evidence="1 2">
    <name type="scientific">Rhizobium leguminosarum</name>
    <dbReference type="NCBI Taxonomy" id="384"/>
    <lineage>
        <taxon>Bacteria</taxon>
        <taxon>Pseudomonadati</taxon>
        <taxon>Pseudomonadota</taxon>
        <taxon>Alphaproteobacteria</taxon>
        <taxon>Hyphomicrobiales</taxon>
        <taxon>Rhizobiaceae</taxon>
        <taxon>Rhizobium/Agrobacterium group</taxon>
        <taxon>Rhizobium</taxon>
    </lineage>
</organism>
<name>A0A2K9ZIU3_RHILE</name>
<proteinExistence type="predicted"/>
<dbReference type="EMBL" id="CP025017">
    <property type="protein sequence ID" value="AUW48173.1"/>
    <property type="molecule type" value="Genomic_DNA"/>
</dbReference>
<evidence type="ECO:0000313" key="1">
    <source>
        <dbReference type="EMBL" id="AUW48173.1"/>
    </source>
</evidence>
<dbReference type="Proteomes" id="UP000238523">
    <property type="component" value="Plasmid pRLN5"/>
</dbReference>
<sequence>MAIGPMGQDHIIRSLAMMEAGNIAPMVVATDASRHAATVGGAMSSIAAKPSSSRQAF</sequence>
<dbReference type="AlphaFoldDB" id="A0A2K9ZIU3"/>
<gene>
    <name evidence="1" type="ORF">CUJ84_pRLN5000151</name>
</gene>